<dbReference type="PANTHER" id="PTHR39555">
    <property type="entry name" value="FIMBRIAL ASSEMBLY PROTEIN PILO-LIKE PROTEIN-RELATED"/>
    <property type="match status" value="1"/>
</dbReference>
<accession>A0A855XDY3</accession>
<gene>
    <name evidence="1" type="ORF">C3F09_00345</name>
</gene>
<dbReference type="PANTHER" id="PTHR39555:SF1">
    <property type="entry name" value="TYPE IV PILUS INNER MEMBRANE COMPONENT PILO"/>
    <property type="match status" value="1"/>
</dbReference>
<comment type="caution">
    <text evidence="1">The sequence shown here is derived from an EMBL/GenBank/DDBJ whole genome shotgun (WGS) entry which is preliminary data.</text>
</comment>
<dbReference type="AlphaFoldDB" id="A0A855XDY3"/>
<name>A0A855XDY3_9BACT</name>
<proteinExistence type="predicted"/>
<dbReference type="GO" id="GO:0043683">
    <property type="term" value="P:type IV pilus assembly"/>
    <property type="evidence" value="ECO:0007669"/>
    <property type="project" value="InterPro"/>
</dbReference>
<evidence type="ECO:0008006" key="3">
    <source>
        <dbReference type="Google" id="ProtNLM"/>
    </source>
</evidence>
<dbReference type="Proteomes" id="UP000250918">
    <property type="component" value="Unassembled WGS sequence"/>
</dbReference>
<evidence type="ECO:0000313" key="1">
    <source>
        <dbReference type="EMBL" id="PWB76453.1"/>
    </source>
</evidence>
<protein>
    <recommendedName>
        <fullName evidence="3">Type 4a pilus biogenesis protein PilO</fullName>
    </recommendedName>
</protein>
<reference evidence="1 2" key="1">
    <citation type="journal article" date="2018" name="ISME J.">
        <title>A methanotrophic archaeon couples anaerobic oxidation of methane to Fe(III) reduction.</title>
        <authorList>
            <person name="Cai C."/>
            <person name="Leu A.O."/>
            <person name="Xie G.J."/>
            <person name="Guo J."/>
            <person name="Feng Y."/>
            <person name="Zhao J.X."/>
            <person name="Tyson G.W."/>
            <person name="Yuan Z."/>
            <person name="Hu S."/>
        </authorList>
    </citation>
    <scope>NUCLEOTIDE SEQUENCE [LARGE SCALE GENOMIC DNA]</scope>
    <source>
        <strain evidence="1">FeB_12</strain>
    </source>
</reference>
<evidence type="ECO:0000313" key="2">
    <source>
        <dbReference type="Proteomes" id="UP000250918"/>
    </source>
</evidence>
<organism evidence="1 2">
    <name type="scientific">candidate division GN15 bacterium</name>
    <dbReference type="NCBI Taxonomy" id="2072418"/>
    <lineage>
        <taxon>Bacteria</taxon>
        <taxon>candidate division GN15</taxon>
    </lineage>
</organism>
<dbReference type="InterPro" id="IPR014717">
    <property type="entry name" value="Transl_elong_EF1B/ribsomal_bS6"/>
</dbReference>
<dbReference type="Gene3D" id="3.30.70.60">
    <property type="match status" value="1"/>
</dbReference>
<dbReference type="Pfam" id="PF04350">
    <property type="entry name" value="PilO"/>
    <property type="match status" value="1"/>
</dbReference>
<dbReference type="EMBL" id="PQAP01000001">
    <property type="protein sequence ID" value="PWB76453.1"/>
    <property type="molecule type" value="Genomic_DNA"/>
</dbReference>
<dbReference type="GO" id="GO:0043107">
    <property type="term" value="P:type IV pilus-dependent motility"/>
    <property type="evidence" value="ECO:0007669"/>
    <property type="project" value="InterPro"/>
</dbReference>
<dbReference type="InterPro" id="IPR007445">
    <property type="entry name" value="PilO"/>
</dbReference>
<sequence length="187" mass="21302">MKLRITLFVIAGAGIVFLWYLFLISPAHRAQARLQADLTATQIQLEDFQATLNQLPVYLQTRDGINRKIGEINSRLFSRQEMLDLFDQVERMARNEGLAVTELAPHLEELLVLAQTPPTPGQPQTMMLDIRMLGDYLSFGQFIESLEKQAYFKMIDKCLISDSPDLSGRLLFDLQFKALLETAPRIS</sequence>